<sequence>MAFALSSTKTSYLMTAALQSLPSQSSHREAVGAFCFRDGLSLKVLSRRRHRRATSTLALAGRRNQNLAIVSSSSSSSLLLLLLLRTRKRRNLCLLRMLVIWMKMPLRHSLPRGKKTFRMAAHCLVRMVVII</sequence>
<protein>
    <submittedName>
        <fullName evidence="1">Uncharacterized protein</fullName>
    </submittedName>
</protein>
<evidence type="ECO:0000313" key="1">
    <source>
        <dbReference type="EMBL" id="MBW97607.1"/>
    </source>
</evidence>
<organism evidence="1">
    <name type="scientific">Rhizophora mucronata</name>
    <name type="common">Asiatic mangrove</name>
    <dbReference type="NCBI Taxonomy" id="61149"/>
    <lineage>
        <taxon>Eukaryota</taxon>
        <taxon>Viridiplantae</taxon>
        <taxon>Streptophyta</taxon>
        <taxon>Embryophyta</taxon>
        <taxon>Tracheophyta</taxon>
        <taxon>Spermatophyta</taxon>
        <taxon>Magnoliopsida</taxon>
        <taxon>eudicotyledons</taxon>
        <taxon>Gunneridae</taxon>
        <taxon>Pentapetalae</taxon>
        <taxon>rosids</taxon>
        <taxon>fabids</taxon>
        <taxon>Malpighiales</taxon>
        <taxon>Rhizophoraceae</taxon>
        <taxon>Rhizophora</taxon>
    </lineage>
</organism>
<dbReference type="AlphaFoldDB" id="A0A2P2JVU9"/>
<accession>A0A2P2JVU9</accession>
<name>A0A2P2JVU9_RHIMU</name>
<reference evidence="1" key="1">
    <citation type="submission" date="2018-02" db="EMBL/GenBank/DDBJ databases">
        <title>Rhizophora mucronata_Transcriptome.</title>
        <authorList>
            <person name="Meera S.P."/>
            <person name="Sreeshan A."/>
            <person name="Augustine A."/>
        </authorList>
    </citation>
    <scope>NUCLEOTIDE SEQUENCE</scope>
    <source>
        <tissue evidence="1">Leaf</tissue>
    </source>
</reference>
<proteinExistence type="predicted"/>
<dbReference type="EMBL" id="GGEC01017124">
    <property type="protein sequence ID" value="MBW97607.1"/>
    <property type="molecule type" value="Transcribed_RNA"/>
</dbReference>